<feature type="binding site" evidence="15">
    <location>
        <position position="30"/>
    </location>
    <ligand>
        <name>Fe cation</name>
        <dbReference type="ChEBI" id="CHEBI:24875"/>
        <label>1</label>
    </ligand>
</feature>
<reference evidence="18 19" key="1">
    <citation type="submission" date="2016-10" db="EMBL/GenBank/DDBJ databases">
        <authorList>
            <person name="de Groot N.N."/>
        </authorList>
    </citation>
    <scope>NUCLEOTIDE SEQUENCE [LARGE SCALE GENOMIC DNA]</scope>
    <source>
        <strain evidence="18 19">AA1</strain>
    </source>
</reference>
<evidence type="ECO:0000256" key="1">
    <source>
        <dbReference type="ARBA" id="ARBA00001973"/>
    </source>
</evidence>
<keyword evidence="19" id="KW-1185">Reference proteome</keyword>
<dbReference type="InterPro" id="IPR038094">
    <property type="entry name" value="Desulfoferrodoxin_N_sf"/>
</dbReference>
<evidence type="ECO:0000256" key="14">
    <source>
        <dbReference type="ARBA" id="ARBA00047448"/>
    </source>
</evidence>
<dbReference type="OrthoDB" id="9814936at2"/>
<dbReference type="NCBIfam" id="TIGR00320">
    <property type="entry name" value="dfx_rbo"/>
    <property type="match status" value="1"/>
</dbReference>
<name>A0A1G5BJE3_9BACT</name>
<keyword evidence="8 15" id="KW-0479">Metal-binding</keyword>
<evidence type="ECO:0000259" key="17">
    <source>
        <dbReference type="Pfam" id="PF06397"/>
    </source>
</evidence>
<comment type="cofactor">
    <cofactor evidence="15">
        <name>Fe(3+)</name>
        <dbReference type="ChEBI" id="CHEBI:29034"/>
    </cofactor>
    <text evidence="15">Binds 1 Fe(3+) ion per subunit. The iron ion 1 is coordinated via 4 cysteine residues.</text>
</comment>
<dbReference type="NCBIfam" id="TIGR00319">
    <property type="entry name" value="desulf_FeS4"/>
    <property type="match status" value="1"/>
</dbReference>
<dbReference type="Proteomes" id="UP000198870">
    <property type="component" value="Unassembled WGS sequence"/>
</dbReference>
<dbReference type="SUPFAM" id="SSF49367">
    <property type="entry name" value="Superoxide reductase-like"/>
    <property type="match status" value="1"/>
</dbReference>
<evidence type="ECO:0000256" key="3">
    <source>
        <dbReference type="ARBA" id="ARBA00011738"/>
    </source>
</evidence>
<dbReference type="InterPro" id="IPR002742">
    <property type="entry name" value="Desulfoferrodoxin_Fe-bd_dom"/>
</dbReference>
<feature type="binding site" evidence="15">
    <location>
        <position position="13"/>
    </location>
    <ligand>
        <name>Fe cation</name>
        <dbReference type="ChEBI" id="CHEBI:24875"/>
        <label>1</label>
    </ligand>
</feature>
<evidence type="ECO:0000256" key="6">
    <source>
        <dbReference type="ARBA" id="ARBA00022448"/>
    </source>
</evidence>
<dbReference type="GO" id="GO:0019430">
    <property type="term" value="P:removal of superoxide radicals"/>
    <property type="evidence" value="ECO:0007669"/>
    <property type="project" value="InterPro"/>
</dbReference>
<accession>A0A1G5BJE3</accession>
<comment type="catalytic activity">
    <reaction evidence="14">
        <text>reduced [rubredoxin] + superoxide + 2 H(+) = oxidized [rubredoxin] + H2O2</text>
        <dbReference type="Rhea" id="RHEA:21324"/>
        <dbReference type="Rhea" id="RHEA-COMP:10302"/>
        <dbReference type="Rhea" id="RHEA-COMP:10303"/>
        <dbReference type="ChEBI" id="CHEBI:15378"/>
        <dbReference type="ChEBI" id="CHEBI:16240"/>
        <dbReference type="ChEBI" id="CHEBI:18421"/>
        <dbReference type="ChEBI" id="CHEBI:29033"/>
        <dbReference type="ChEBI" id="CHEBI:29034"/>
        <dbReference type="EC" id="1.15.1.2"/>
    </reaction>
</comment>
<dbReference type="STRING" id="419481.SAMN05216233_10255"/>
<sequence length="125" mass="13846">MIRCNQLYICEHCGNIVEIVQAGGPKVRCCGQAMTLLEENTRDAAQEKHVPVVVEEDGGIRVTVGEVAHPMTDEHWIPWIEVIQGPTILRKHLLPGETPEAFFAGIKGPVVARAYCNLHGHWTRG</sequence>
<evidence type="ECO:0000256" key="12">
    <source>
        <dbReference type="ARBA" id="ARBA00024690"/>
    </source>
</evidence>
<dbReference type="GO" id="GO:0005506">
    <property type="term" value="F:iron ion binding"/>
    <property type="evidence" value="ECO:0007669"/>
    <property type="project" value="InterPro"/>
</dbReference>
<dbReference type="AlphaFoldDB" id="A0A1G5BJE3"/>
<keyword evidence="7" id="KW-0216">Detoxification</keyword>
<proteinExistence type="inferred from homology"/>
<evidence type="ECO:0000256" key="13">
    <source>
        <dbReference type="ARBA" id="ARBA00031398"/>
    </source>
</evidence>
<dbReference type="GO" id="GO:0050605">
    <property type="term" value="F:superoxide reductase activity"/>
    <property type="evidence" value="ECO:0007669"/>
    <property type="project" value="UniProtKB-EC"/>
</dbReference>
<keyword evidence="10" id="KW-0560">Oxidoreductase</keyword>
<comment type="function">
    <text evidence="12">Catalyzes the one-electron reduction of superoxide anion radical to hydrogen peroxide at a nonheme ferrous iron center. Plays a fundamental role in case of oxidative stress via its superoxide detoxification activity.</text>
</comment>
<dbReference type="SUPFAM" id="SSF57802">
    <property type="entry name" value="Rubredoxin-like"/>
    <property type="match status" value="1"/>
</dbReference>
<evidence type="ECO:0000259" key="16">
    <source>
        <dbReference type="Pfam" id="PF01880"/>
    </source>
</evidence>
<evidence type="ECO:0000313" key="18">
    <source>
        <dbReference type="EMBL" id="SCX90246.1"/>
    </source>
</evidence>
<gene>
    <name evidence="18" type="ORF">SAMN05216233_10255</name>
</gene>
<dbReference type="InterPro" id="IPR004462">
    <property type="entry name" value="Desulfoferrodoxin_N"/>
</dbReference>
<evidence type="ECO:0000256" key="2">
    <source>
        <dbReference type="ARBA" id="ARBA00005941"/>
    </source>
</evidence>
<comment type="similarity">
    <text evidence="2">Belongs to the desulfoferrodoxin family.</text>
</comment>
<organism evidence="18 19">
    <name type="scientific">Desulfoluna spongiiphila</name>
    <dbReference type="NCBI Taxonomy" id="419481"/>
    <lineage>
        <taxon>Bacteria</taxon>
        <taxon>Pseudomonadati</taxon>
        <taxon>Thermodesulfobacteriota</taxon>
        <taxon>Desulfobacteria</taxon>
        <taxon>Desulfobacterales</taxon>
        <taxon>Desulfolunaceae</taxon>
        <taxon>Desulfoluna</taxon>
    </lineage>
</organism>
<dbReference type="Gene3D" id="2.60.40.730">
    <property type="entry name" value="SOR catalytic domain"/>
    <property type="match status" value="1"/>
</dbReference>
<dbReference type="RefSeq" id="WP_092208278.1">
    <property type="nucleotide sequence ID" value="NZ_FMUX01000002.1"/>
</dbReference>
<feature type="binding site" evidence="15">
    <location>
        <position position="119"/>
    </location>
    <ligand>
        <name>Fe cation</name>
        <dbReference type="ChEBI" id="CHEBI:24875"/>
        <label>2</label>
        <note>catalytic</note>
    </ligand>
</feature>
<evidence type="ECO:0000256" key="7">
    <source>
        <dbReference type="ARBA" id="ARBA00022575"/>
    </source>
</evidence>
<evidence type="ECO:0000256" key="11">
    <source>
        <dbReference type="ARBA" id="ARBA00023004"/>
    </source>
</evidence>
<protein>
    <recommendedName>
        <fullName evidence="5">Desulfoferrodoxin</fullName>
        <ecNumber evidence="4">1.15.1.2</ecNumber>
    </recommendedName>
    <alternativeName>
        <fullName evidence="13">Superoxide reductase</fullName>
    </alternativeName>
</protein>
<feature type="binding site" evidence="15">
    <location>
        <position position="69"/>
    </location>
    <ligand>
        <name>Fe cation</name>
        <dbReference type="ChEBI" id="CHEBI:24875"/>
        <label>2</label>
        <note>catalytic</note>
    </ligand>
</feature>
<dbReference type="EC" id="1.15.1.2" evidence="4"/>
<dbReference type="InterPro" id="IPR004793">
    <property type="entry name" value="Desulfoferrodoxin_rbo"/>
</dbReference>
<dbReference type="Gene3D" id="2.20.28.100">
    <property type="entry name" value="Desulphoferrodoxin, N-terminal domain"/>
    <property type="match status" value="1"/>
</dbReference>
<feature type="domain" description="Desulfoferrodoxin ferrous iron-binding" evidence="16">
    <location>
        <begin position="42"/>
        <end position="123"/>
    </location>
</feature>
<feature type="binding site" evidence="15">
    <location>
        <position position="75"/>
    </location>
    <ligand>
        <name>Fe cation</name>
        <dbReference type="ChEBI" id="CHEBI:24875"/>
        <label>2</label>
        <note>catalytic</note>
    </ligand>
</feature>
<dbReference type="Pfam" id="PF06397">
    <property type="entry name" value="Desulfoferrod_N"/>
    <property type="match status" value="1"/>
</dbReference>
<keyword evidence="9" id="KW-0249">Electron transport</keyword>
<evidence type="ECO:0000256" key="9">
    <source>
        <dbReference type="ARBA" id="ARBA00022982"/>
    </source>
</evidence>
<comment type="cofactor">
    <cofactor evidence="15">
        <name>Fe(2+)</name>
        <dbReference type="ChEBI" id="CHEBI:29033"/>
    </cofactor>
    <text evidence="15">Binds 1 Fe(2+) ion per subunit. The iron ion 2 is coordinated via four histidines and one cysteine residue.</text>
</comment>
<evidence type="ECO:0000256" key="15">
    <source>
        <dbReference type="PIRSR" id="PIRSR604793-1"/>
    </source>
</evidence>
<dbReference type="CDD" id="cd00974">
    <property type="entry name" value="DSRD"/>
    <property type="match status" value="1"/>
</dbReference>
<feature type="binding site" evidence="15">
    <location>
        <position position="29"/>
    </location>
    <ligand>
        <name>Fe cation</name>
        <dbReference type="ChEBI" id="CHEBI:24875"/>
        <label>1</label>
    </ligand>
</feature>
<feature type="binding site" evidence="15">
    <location>
        <position position="116"/>
    </location>
    <ligand>
        <name>Fe cation</name>
        <dbReference type="ChEBI" id="CHEBI:24875"/>
        <label>2</label>
        <note>catalytic</note>
    </ligand>
</feature>
<feature type="binding site" evidence="15">
    <location>
        <position position="10"/>
    </location>
    <ligand>
        <name>Fe cation</name>
        <dbReference type="ChEBI" id="CHEBI:24875"/>
        <label>1</label>
    </ligand>
</feature>
<dbReference type="PANTHER" id="PTHR36541">
    <property type="entry name" value="SUPEROXIDE REDUCTASE-RELATED"/>
    <property type="match status" value="1"/>
</dbReference>
<feature type="domain" description="Desulfoferrodoxin N-terminal" evidence="17">
    <location>
        <begin position="5"/>
        <end position="37"/>
    </location>
</feature>
<dbReference type="Pfam" id="PF01880">
    <property type="entry name" value="Desulfoferrodox"/>
    <property type="match status" value="1"/>
</dbReference>
<evidence type="ECO:0000256" key="4">
    <source>
        <dbReference type="ARBA" id="ARBA00012679"/>
    </source>
</evidence>
<keyword evidence="11 15" id="KW-0408">Iron</keyword>
<evidence type="ECO:0000256" key="10">
    <source>
        <dbReference type="ARBA" id="ARBA00023002"/>
    </source>
</evidence>
<keyword evidence="6" id="KW-0813">Transport</keyword>
<evidence type="ECO:0000256" key="8">
    <source>
        <dbReference type="ARBA" id="ARBA00022723"/>
    </source>
</evidence>
<dbReference type="InterPro" id="IPR051233">
    <property type="entry name" value="Desulfoferrodoxin_SOR"/>
</dbReference>
<comment type="subunit">
    <text evidence="3">Homodimer.</text>
</comment>
<dbReference type="NCBIfam" id="TIGR00332">
    <property type="entry name" value="neela_ferrous"/>
    <property type="match status" value="1"/>
</dbReference>
<dbReference type="PANTHER" id="PTHR36541:SF1">
    <property type="entry name" value="SUPEROXIDE REDUCTASE-RELATED"/>
    <property type="match status" value="1"/>
</dbReference>
<dbReference type="EMBL" id="FMUX01000002">
    <property type="protein sequence ID" value="SCX90246.1"/>
    <property type="molecule type" value="Genomic_DNA"/>
</dbReference>
<comment type="cofactor">
    <cofactor evidence="1">
        <name>Cu(2+)</name>
        <dbReference type="ChEBI" id="CHEBI:29036"/>
    </cofactor>
</comment>
<dbReference type="InterPro" id="IPR036073">
    <property type="entry name" value="Desulfoferrodoxin_Fe-bd_dom_sf"/>
</dbReference>
<evidence type="ECO:0000313" key="19">
    <source>
        <dbReference type="Proteomes" id="UP000198870"/>
    </source>
</evidence>
<evidence type="ECO:0000256" key="5">
    <source>
        <dbReference type="ARBA" id="ARBA00014839"/>
    </source>
</evidence>
<feature type="binding site" evidence="15">
    <location>
        <position position="49"/>
    </location>
    <ligand>
        <name>Fe cation</name>
        <dbReference type="ChEBI" id="CHEBI:24875"/>
        <label>2</label>
        <note>catalytic</note>
    </ligand>
</feature>